<proteinExistence type="predicted"/>
<keyword evidence="2" id="KW-1185">Reference proteome</keyword>
<dbReference type="EMBL" id="JABSTR010000002">
    <property type="protein sequence ID" value="KAH9364744.1"/>
    <property type="molecule type" value="Genomic_DNA"/>
</dbReference>
<accession>A0A9J6FR48</accession>
<protein>
    <submittedName>
        <fullName evidence="1">Uncharacterized protein</fullName>
    </submittedName>
</protein>
<gene>
    <name evidence="1" type="ORF">HPB48_014877</name>
</gene>
<dbReference type="Proteomes" id="UP000821853">
    <property type="component" value="Chromosome 10"/>
</dbReference>
<evidence type="ECO:0000313" key="1">
    <source>
        <dbReference type="EMBL" id="KAH9364744.1"/>
    </source>
</evidence>
<organism evidence="1 2">
    <name type="scientific">Haemaphysalis longicornis</name>
    <name type="common">Bush tick</name>
    <dbReference type="NCBI Taxonomy" id="44386"/>
    <lineage>
        <taxon>Eukaryota</taxon>
        <taxon>Metazoa</taxon>
        <taxon>Ecdysozoa</taxon>
        <taxon>Arthropoda</taxon>
        <taxon>Chelicerata</taxon>
        <taxon>Arachnida</taxon>
        <taxon>Acari</taxon>
        <taxon>Parasitiformes</taxon>
        <taxon>Ixodida</taxon>
        <taxon>Ixodoidea</taxon>
        <taxon>Ixodidae</taxon>
        <taxon>Haemaphysalinae</taxon>
        <taxon>Haemaphysalis</taxon>
    </lineage>
</organism>
<name>A0A9J6FR48_HAELO</name>
<dbReference type="VEuPathDB" id="VectorBase:HLOH_058159"/>
<dbReference type="AlphaFoldDB" id="A0A9J6FR48"/>
<dbReference type="OrthoDB" id="6505652at2759"/>
<sequence length="238" mass="26437">MDSSFVLACKTSGKLTSCFTLTSSLAVAFSLDRHQMWTIMSGELVRSHENQGLVAINTKLRLTFQGSSTEVTATPNTSRTMVCVLRADVTKCDDILRSFWEGESTAIWNPTSSGTSKSSTLQPFENNVSFRHERCEVALPLKAHTSKLPSESLYVDDLVTGGDSVKEATRLFSAAREIMKTAGMALRKWTSNSDELRQHLEHEDHRVCKETAVLHESTVKVLRHRLGPSKRHVSVPDV</sequence>
<evidence type="ECO:0000313" key="2">
    <source>
        <dbReference type="Proteomes" id="UP000821853"/>
    </source>
</evidence>
<reference evidence="1 2" key="1">
    <citation type="journal article" date="2020" name="Cell">
        <title>Large-Scale Comparative Analyses of Tick Genomes Elucidate Their Genetic Diversity and Vector Capacities.</title>
        <authorList>
            <consortium name="Tick Genome and Microbiome Consortium (TIGMIC)"/>
            <person name="Jia N."/>
            <person name="Wang J."/>
            <person name="Shi W."/>
            <person name="Du L."/>
            <person name="Sun Y."/>
            <person name="Zhan W."/>
            <person name="Jiang J.F."/>
            <person name="Wang Q."/>
            <person name="Zhang B."/>
            <person name="Ji P."/>
            <person name="Bell-Sakyi L."/>
            <person name="Cui X.M."/>
            <person name="Yuan T.T."/>
            <person name="Jiang B.G."/>
            <person name="Yang W.F."/>
            <person name="Lam T.T."/>
            <person name="Chang Q.C."/>
            <person name="Ding S.J."/>
            <person name="Wang X.J."/>
            <person name="Zhu J.G."/>
            <person name="Ruan X.D."/>
            <person name="Zhao L."/>
            <person name="Wei J.T."/>
            <person name="Ye R.Z."/>
            <person name="Que T.C."/>
            <person name="Du C.H."/>
            <person name="Zhou Y.H."/>
            <person name="Cheng J.X."/>
            <person name="Dai P.F."/>
            <person name="Guo W.B."/>
            <person name="Han X.H."/>
            <person name="Huang E.J."/>
            <person name="Li L.F."/>
            <person name="Wei W."/>
            <person name="Gao Y.C."/>
            <person name="Liu J.Z."/>
            <person name="Shao H.Z."/>
            <person name="Wang X."/>
            <person name="Wang C.C."/>
            <person name="Yang T.C."/>
            <person name="Huo Q.B."/>
            <person name="Li W."/>
            <person name="Chen H.Y."/>
            <person name="Chen S.E."/>
            <person name="Zhou L.G."/>
            <person name="Ni X.B."/>
            <person name="Tian J.H."/>
            <person name="Sheng Y."/>
            <person name="Liu T."/>
            <person name="Pan Y.S."/>
            <person name="Xia L.Y."/>
            <person name="Li J."/>
            <person name="Zhao F."/>
            <person name="Cao W.C."/>
        </authorList>
    </citation>
    <scope>NUCLEOTIDE SEQUENCE [LARGE SCALE GENOMIC DNA]</scope>
    <source>
        <strain evidence="1">HaeL-2018</strain>
    </source>
</reference>
<comment type="caution">
    <text evidence="1">The sequence shown here is derived from an EMBL/GenBank/DDBJ whole genome shotgun (WGS) entry which is preliminary data.</text>
</comment>